<dbReference type="Proteomes" id="UP000484988">
    <property type="component" value="Unassembled WGS sequence"/>
</dbReference>
<name>A0A6A0APU4_9ACTN</name>
<dbReference type="AlphaFoldDB" id="A0A6A0APU4"/>
<feature type="compositionally biased region" description="Low complexity" evidence="1">
    <location>
        <begin position="11"/>
        <end position="30"/>
    </location>
</feature>
<reference evidence="2 3" key="1">
    <citation type="submission" date="2020-02" db="EMBL/GenBank/DDBJ databases">
        <title>Whole Genome Shotgun Sequence of Streptomyces sp. strain CWH03.</title>
        <authorList>
            <person name="Dohra H."/>
            <person name="Kodani S."/>
            <person name="Yamamura H."/>
        </authorList>
    </citation>
    <scope>NUCLEOTIDE SEQUENCE [LARGE SCALE GENOMIC DNA]</scope>
    <source>
        <strain evidence="2 3">CWH03</strain>
    </source>
</reference>
<keyword evidence="3" id="KW-1185">Reference proteome</keyword>
<feature type="region of interest" description="Disordered" evidence="1">
    <location>
        <begin position="1"/>
        <end position="74"/>
    </location>
</feature>
<proteinExistence type="predicted"/>
<dbReference type="EMBL" id="BLLG01000002">
    <property type="protein sequence ID" value="GFH34658.1"/>
    <property type="molecule type" value="Genomic_DNA"/>
</dbReference>
<comment type="caution">
    <text evidence="2">The sequence shown here is derived from an EMBL/GenBank/DDBJ whole genome shotgun (WGS) entry which is preliminary data.</text>
</comment>
<gene>
    <name evidence="2" type="ORF">SCWH03_08720</name>
</gene>
<evidence type="ECO:0000256" key="1">
    <source>
        <dbReference type="SAM" id="MobiDB-lite"/>
    </source>
</evidence>
<sequence>MGTEAPRGHRQTPAAPARGQAAPRPGARPALDQDRNRNQNQNQNRNQDQDQDQDRNRNRNQGSQTFWKTIRSAV</sequence>
<accession>A0A6A0APU4</accession>
<organism evidence="2 3">
    <name type="scientific">Streptomyces pacificus</name>
    <dbReference type="NCBI Taxonomy" id="2705029"/>
    <lineage>
        <taxon>Bacteria</taxon>
        <taxon>Bacillati</taxon>
        <taxon>Actinomycetota</taxon>
        <taxon>Actinomycetes</taxon>
        <taxon>Kitasatosporales</taxon>
        <taxon>Streptomycetaceae</taxon>
        <taxon>Streptomyces</taxon>
    </lineage>
</organism>
<evidence type="ECO:0000313" key="3">
    <source>
        <dbReference type="Proteomes" id="UP000484988"/>
    </source>
</evidence>
<evidence type="ECO:0000313" key="2">
    <source>
        <dbReference type="EMBL" id="GFH34658.1"/>
    </source>
</evidence>
<protein>
    <submittedName>
        <fullName evidence="2">Uncharacterized protein</fullName>
    </submittedName>
</protein>